<accession>L5KA13</accession>
<proteinExistence type="predicted"/>
<evidence type="ECO:0000313" key="2">
    <source>
        <dbReference type="Proteomes" id="UP000010552"/>
    </source>
</evidence>
<keyword evidence="2" id="KW-1185">Reference proteome</keyword>
<protein>
    <submittedName>
        <fullName evidence="1">Uncharacterized protein</fullName>
    </submittedName>
</protein>
<dbReference type="Proteomes" id="UP000010552">
    <property type="component" value="Unassembled WGS sequence"/>
</dbReference>
<gene>
    <name evidence="1" type="ORF">PAL_GLEAN10013898</name>
</gene>
<name>L5KA13_PTEAL</name>
<dbReference type="InParanoid" id="L5KA13"/>
<evidence type="ECO:0000313" key="1">
    <source>
        <dbReference type="EMBL" id="ELK07606.1"/>
    </source>
</evidence>
<organism evidence="1 2">
    <name type="scientific">Pteropus alecto</name>
    <name type="common">Black flying fox</name>
    <dbReference type="NCBI Taxonomy" id="9402"/>
    <lineage>
        <taxon>Eukaryota</taxon>
        <taxon>Metazoa</taxon>
        <taxon>Chordata</taxon>
        <taxon>Craniata</taxon>
        <taxon>Vertebrata</taxon>
        <taxon>Euteleostomi</taxon>
        <taxon>Mammalia</taxon>
        <taxon>Eutheria</taxon>
        <taxon>Laurasiatheria</taxon>
        <taxon>Chiroptera</taxon>
        <taxon>Yinpterochiroptera</taxon>
        <taxon>Pteropodoidea</taxon>
        <taxon>Pteropodidae</taxon>
        <taxon>Pteropodinae</taxon>
        <taxon>Pteropus</taxon>
    </lineage>
</organism>
<sequence length="149" mass="15779">MSSVATGLSLKGAQAQVSARVTASMFPGGRAVPVSLFPAPSHAPWLHPTREPRLASQGFVTEPRGQSSGHGVVGFQPHLLGRVGRLRPSLSSLQPWHGPSGSWQYHEARFCWFPALLHFLTKAFAAVVLVNSAATSLAATQSGSGFRNP</sequence>
<reference evidence="2" key="1">
    <citation type="journal article" date="2013" name="Science">
        <title>Comparative analysis of bat genomes provides insight into the evolution of flight and immunity.</title>
        <authorList>
            <person name="Zhang G."/>
            <person name="Cowled C."/>
            <person name="Shi Z."/>
            <person name="Huang Z."/>
            <person name="Bishop-Lilly K.A."/>
            <person name="Fang X."/>
            <person name="Wynne J.W."/>
            <person name="Xiong Z."/>
            <person name="Baker M.L."/>
            <person name="Zhao W."/>
            <person name="Tachedjian M."/>
            <person name="Zhu Y."/>
            <person name="Zhou P."/>
            <person name="Jiang X."/>
            <person name="Ng J."/>
            <person name="Yang L."/>
            <person name="Wu L."/>
            <person name="Xiao J."/>
            <person name="Feng Y."/>
            <person name="Chen Y."/>
            <person name="Sun X."/>
            <person name="Zhang Y."/>
            <person name="Marsh G.A."/>
            <person name="Crameri G."/>
            <person name="Broder C.C."/>
            <person name="Frey K.G."/>
            <person name="Wang L.F."/>
            <person name="Wang J."/>
        </authorList>
    </citation>
    <scope>NUCLEOTIDE SEQUENCE [LARGE SCALE GENOMIC DNA]</scope>
</reference>
<dbReference type="AlphaFoldDB" id="L5KA13"/>
<dbReference type="EMBL" id="KB030951">
    <property type="protein sequence ID" value="ELK07606.1"/>
    <property type="molecule type" value="Genomic_DNA"/>
</dbReference>